<evidence type="ECO:0000313" key="3">
    <source>
        <dbReference type="Proteomes" id="UP000249464"/>
    </source>
</evidence>
<dbReference type="STRING" id="796604.A0A2X0MDR9"/>
<feature type="compositionally biased region" description="Low complexity" evidence="1">
    <location>
        <begin position="52"/>
        <end position="65"/>
    </location>
</feature>
<dbReference type="AlphaFoldDB" id="A0A2X0MDR9"/>
<reference evidence="2 3" key="1">
    <citation type="submission" date="2016-11" db="EMBL/GenBank/DDBJ databases">
        <authorList>
            <person name="Jaros S."/>
            <person name="Januszkiewicz K."/>
            <person name="Wedrychowicz H."/>
        </authorList>
    </citation>
    <scope>NUCLEOTIDE SEQUENCE [LARGE SCALE GENOMIC DNA]</scope>
</reference>
<feature type="region of interest" description="Disordered" evidence="1">
    <location>
        <begin position="35"/>
        <end position="65"/>
    </location>
</feature>
<accession>A0A2X0MDR9</accession>
<protein>
    <submittedName>
        <fullName evidence="2">BQ5605_C004g03067 protein</fullName>
    </submittedName>
</protein>
<feature type="compositionally biased region" description="Basic and acidic residues" evidence="1">
    <location>
        <begin position="9"/>
        <end position="21"/>
    </location>
</feature>
<dbReference type="Proteomes" id="UP000249464">
    <property type="component" value="Unassembled WGS sequence"/>
</dbReference>
<organism evidence="2 3">
    <name type="scientific">Microbotryum silenes-dioicae</name>
    <dbReference type="NCBI Taxonomy" id="796604"/>
    <lineage>
        <taxon>Eukaryota</taxon>
        <taxon>Fungi</taxon>
        <taxon>Dikarya</taxon>
        <taxon>Basidiomycota</taxon>
        <taxon>Pucciniomycotina</taxon>
        <taxon>Microbotryomycetes</taxon>
        <taxon>Microbotryales</taxon>
        <taxon>Microbotryaceae</taxon>
        <taxon>Microbotryum</taxon>
    </lineage>
</organism>
<sequence length="65" mass="7219">MNCKRCRRRELESSKNERTDQLDALGRAKRVMYGRFGAPEDKEEKKQGAVGGAIANGNANADRHG</sequence>
<dbReference type="EMBL" id="FQNC01000046">
    <property type="protein sequence ID" value="SGY69826.1"/>
    <property type="molecule type" value="Genomic_DNA"/>
</dbReference>
<evidence type="ECO:0000313" key="2">
    <source>
        <dbReference type="EMBL" id="SGY69826.1"/>
    </source>
</evidence>
<name>A0A2X0MDR9_9BASI</name>
<keyword evidence="3" id="KW-1185">Reference proteome</keyword>
<feature type="region of interest" description="Disordered" evidence="1">
    <location>
        <begin position="1"/>
        <end position="23"/>
    </location>
</feature>
<gene>
    <name evidence="2" type="primary">BQ5605_C004g03067</name>
    <name evidence="2" type="ORF">BQ5605_C004G03067</name>
</gene>
<feature type="compositionally biased region" description="Basic and acidic residues" evidence="1">
    <location>
        <begin position="38"/>
        <end position="47"/>
    </location>
</feature>
<evidence type="ECO:0000256" key="1">
    <source>
        <dbReference type="SAM" id="MobiDB-lite"/>
    </source>
</evidence>
<proteinExistence type="predicted"/>